<dbReference type="EMBL" id="SSOC01000003">
    <property type="protein sequence ID" value="THF65518.1"/>
    <property type="molecule type" value="Genomic_DNA"/>
</dbReference>
<feature type="transmembrane region" description="Helical" evidence="1">
    <location>
        <begin position="276"/>
        <end position="295"/>
    </location>
</feature>
<keyword evidence="1" id="KW-0812">Transmembrane</keyword>
<sequence>MLVRLRTDLGEIGVPMAQMVLFVAALGIGHGPGMLGIFALLIATAFFGWLRSIRHARLIADTPTARVASAAQGYTELRGRGRPLGGTPLRSPIDGLPVLWYRVVTRQRGADGKWRHLRSEESDASFLLDDGSGLCAVAPEGAEMLVRRHDRFQRGNLRHAQWALIDQDPIYVLGEFSTLGSISPALDTPRQVGELLEAWKREKPTLLARFDLNGDGQIDLKEWELARAQARREVLRQQRELLAAPEAHVMRKPEGKRLYLISDIDPARIARRYRRWALFHLAVLLGAAAGAGWFARMGAFQNVL</sequence>
<dbReference type="InterPro" id="IPR018247">
    <property type="entry name" value="EF_Hand_1_Ca_BS"/>
</dbReference>
<name>A0A4S4AZC2_9RHOO</name>
<dbReference type="OrthoDB" id="7013907at2"/>
<evidence type="ECO:0000313" key="2">
    <source>
        <dbReference type="EMBL" id="THF65518.1"/>
    </source>
</evidence>
<evidence type="ECO:0008006" key="4">
    <source>
        <dbReference type="Google" id="ProtNLM"/>
    </source>
</evidence>
<keyword evidence="1" id="KW-1133">Transmembrane helix</keyword>
<dbReference type="PROSITE" id="PS00018">
    <property type="entry name" value="EF_HAND_1"/>
    <property type="match status" value="1"/>
</dbReference>
<proteinExistence type="predicted"/>
<evidence type="ECO:0000256" key="1">
    <source>
        <dbReference type="SAM" id="Phobius"/>
    </source>
</evidence>
<gene>
    <name evidence="2" type="ORF">E6C76_08010</name>
</gene>
<accession>A0A4S4AZC2</accession>
<evidence type="ECO:0000313" key="3">
    <source>
        <dbReference type="Proteomes" id="UP000308430"/>
    </source>
</evidence>
<dbReference type="AlphaFoldDB" id="A0A4S4AZC2"/>
<feature type="transmembrane region" description="Helical" evidence="1">
    <location>
        <begin position="20"/>
        <end position="50"/>
    </location>
</feature>
<dbReference type="RefSeq" id="WP_136347723.1">
    <property type="nucleotide sequence ID" value="NZ_SSOC01000003.1"/>
</dbReference>
<organism evidence="2 3">
    <name type="scientific">Pseudothauera nasutitermitis</name>
    <dbReference type="NCBI Taxonomy" id="2565930"/>
    <lineage>
        <taxon>Bacteria</taxon>
        <taxon>Pseudomonadati</taxon>
        <taxon>Pseudomonadota</taxon>
        <taxon>Betaproteobacteria</taxon>
        <taxon>Rhodocyclales</taxon>
        <taxon>Zoogloeaceae</taxon>
        <taxon>Pseudothauera</taxon>
    </lineage>
</organism>
<dbReference type="Proteomes" id="UP000308430">
    <property type="component" value="Unassembled WGS sequence"/>
</dbReference>
<keyword evidence="3" id="KW-1185">Reference proteome</keyword>
<protein>
    <recommendedName>
        <fullName evidence="4">EF-hand domain-containing protein</fullName>
    </recommendedName>
</protein>
<reference evidence="2 3" key="1">
    <citation type="submission" date="2019-04" db="EMBL/GenBank/DDBJ databases">
        <title>Azoarcus nasutitermitis sp. nov. isolated from termite nest.</title>
        <authorList>
            <person name="Lin S.-Y."/>
            <person name="Hameed A."/>
            <person name="Hsu Y.-H."/>
            <person name="Young C.-C."/>
        </authorList>
    </citation>
    <scope>NUCLEOTIDE SEQUENCE [LARGE SCALE GENOMIC DNA]</scope>
    <source>
        <strain evidence="2 3">CC-YHH838</strain>
    </source>
</reference>
<comment type="caution">
    <text evidence="2">The sequence shown here is derived from an EMBL/GenBank/DDBJ whole genome shotgun (WGS) entry which is preliminary data.</text>
</comment>
<keyword evidence="1" id="KW-0472">Membrane</keyword>